<evidence type="ECO:0000256" key="5">
    <source>
        <dbReference type="ARBA" id="ARBA00022989"/>
    </source>
</evidence>
<evidence type="ECO:0000313" key="10">
    <source>
        <dbReference type="Proteomes" id="UP000254771"/>
    </source>
</evidence>
<comment type="caution">
    <text evidence="9">The sequence shown here is derived from an EMBL/GenBank/DDBJ whole genome shotgun (WGS) entry which is preliminary data.</text>
</comment>
<dbReference type="InterPro" id="IPR003400">
    <property type="entry name" value="ExbD"/>
</dbReference>
<keyword evidence="4 7" id="KW-0812">Transmembrane</keyword>
<dbReference type="PANTHER" id="PTHR30558">
    <property type="entry name" value="EXBD MEMBRANE COMPONENT OF PMF-DRIVEN MACROMOLECULE IMPORT SYSTEM"/>
    <property type="match status" value="1"/>
</dbReference>
<keyword evidence="7" id="KW-0813">Transport</keyword>
<gene>
    <name evidence="9" type="ORF">DIZ78_08990</name>
</gene>
<organism evidence="9 10">
    <name type="scientific">endosymbiont of Escarpia spicata</name>
    <dbReference type="NCBI Taxonomy" id="2200908"/>
    <lineage>
        <taxon>Bacteria</taxon>
        <taxon>Pseudomonadati</taxon>
        <taxon>Pseudomonadota</taxon>
        <taxon>Gammaproteobacteria</taxon>
        <taxon>sulfur-oxidizing symbionts</taxon>
    </lineage>
</organism>
<evidence type="ECO:0000256" key="3">
    <source>
        <dbReference type="ARBA" id="ARBA00022475"/>
    </source>
</evidence>
<dbReference type="AlphaFoldDB" id="A0A370DPS4"/>
<dbReference type="Gene3D" id="3.30.420.270">
    <property type="match status" value="1"/>
</dbReference>
<dbReference type="GO" id="GO:0022857">
    <property type="term" value="F:transmembrane transporter activity"/>
    <property type="evidence" value="ECO:0007669"/>
    <property type="project" value="InterPro"/>
</dbReference>
<keyword evidence="5 8" id="KW-1133">Transmembrane helix</keyword>
<reference evidence="9 10" key="1">
    <citation type="journal article" date="2018" name="ISME J.">
        <title>Endosymbiont genomes yield clues of tubeworm success.</title>
        <authorList>
            <person name="Li Y."/>
            <person name="Liles M.R."/>
            <person name="Halanych K.M."/>
        </authorList>
    </citation>
    <scope>NUCLEOTIDE SEQUENCE [LARGE SCALE GENOMIC DNA]</scope>
    <source>
        <strain evidence="9">A1462</strain>
    </source>
</reference>
<evidence type="ECO:0000313" key="9">
    <source>
        <dbReference type="EMBL" id="RDH86297.1"/>
    </source>
</evidence>
<dbReference type="GO" id="GO:0005886">
    <property type="term" value="C:plasma membrane"/>
    <property type="evidence" value="ECO:0007669"/>
    <property type="project" value="UniProtKB-SubCell"/>
</dbReference>
<keyword evidence="10" id="KW-1185">Reference proteome</keyword>
<dbReference type="Proteomes" id="UP000254771">
    <property type="component" value="Unassembled WGS sequence"/>
</dbReference>
<evidence type="ECO:0000256" key="8">
    <source>
        <dbReference type="SAM" id="Phobius"/>
    </source>
</evidence>
<feature type="transmembrane region" description="Helical" evidence="8">
    <location>
        <begin position="12"/>
        <end position="31"/>
    </location>
</feature>
<protein>
    <submittedName>
        <fullName evidence="9">Biopolymer transporter ExbD</fullName>
    </submittedName>
</protein>
<evidence type="ECO:0000256" key="1">
    <source>
        <dbReference type="ARBA" id="ARBA00004162"/>
    </source>
</evidence>
<keyword evidence="6 8" id="KW-0472">Membrane</keyword>
<dbReference type="GO" id="GO:0015031">
    <property type="term" value="P:protein transport"/>
    <property type="evidence" value="ECO:0007669"/>
    <property type="project" value="UniProtKB-KW"/>
</dbReference>
<evidence type="ECO:0000256" key="6">
    <source>
        <dbReference type="ARBA" id="ARBA00023136"/>
    </source>
</evidence>
<dbReference type="Pfam" id="PF02472">
    <property type="entry name" value="ExbD"/>
    <property type="match status" value="1"/>
</dbReference>
<dbReference type="PANTHER" id="PTHR30558:SF3">
    <property type="entry name" value="BIOPOLYMER TRANSPORT PROTEIN EXBD-RELATED"/>
    <property type="match status" value="1"/>
</dbReference>
<evidence type="ECO:0000256" key="7">
    <source>
        <dbReference type="RuleBase" id="RU003879"/>
    </source>
</evidence>
<comment type="similarity">
    <text evidence="2 7">Belongs to the ExbD/TolR family.</text>
</comment>
<keyword evidence="3" id="KW-1003">Cell membrane</keyword>
<dbReference type="EMBL" id="QFXE01000010">
    <property type="protein sequence ID" value="RDH86297.1"/>
    <property type="molecule type" value="Genomic_DNA"/>
</dbReference>
<comment type="subcellular location">
    <subcellularLocation>
        <location evidence="1">Cell membrane</location>
        <topology evidence="1">Single-pass membrane protein</topology>
    </subcellularLocation>
    <subcellularLocation>
        <location evidence="7">Cell membrane</location>
        <topology evidence="7">Single-pass type II membrane protein</topology>
    </subcellularLocation>
</comment>
<evidence type="ECO:0000256" key="2">
    <source>
        <dbReference type="ARBA" id="ARBA00005811"/>
    </source>
</evidence>
<proteinExistence type="inferred from homology"/>
<keyword evidence="7" id="KW-0653">Protein transport</keyword>
<evidence type="ECO:0000256" key="4">
    <source>
        <dbReference type="ARBA" id="ARBA00022692"/>
    </source>
</evidence>
<accession>A0A370DPS4</accession>
<name>A0A370DPS4_9GAMM</name>
<sequence>MNLRPHRKKAIEVDITPLIDVVFLLLIFFMVSTTFDRETQIKVELPEAAGEEAQTTADMLDITIDASGTFYVNQQEVINTEIETLKKAIIKAAGEKKDLPVIINADAKTPHQSVMTVMDAASQLGFLHMTFAAHKPKSP</sequence>